<evidence type="ECO:0000259" key="10">
    <source>
        <dbReference type="PROSITE" id="PS51032"/>
    </source>
</evidence>
<feature type="compositionally biased region" description="Low complexity" evidence="9">
    <location>
        <begin position="8"/>
        <end position="20"/>
    </location>
</feature>
<dbReference type="CDD" id="cd00018">
    <property type="entry name" value="AP2"/>
    <property type="match status" value="1"/>
</dbReference>
<keyword evidence="6" id="KW-0804">Transcription</keyword>
<keyword evidence="4" id="KW-0238">DNA-binding</keyword>
<reference evidence="11" key="1">
    <citation type="submission" date="2023-02" db="EMBL/GenBank/DDBJ databases">
        <title>Genome of toxic invasive species Heracleum sosnowskyi carries increased number of genes despite the absence of recent whole-genome duplications.</title>
        <authorList>
            <person name="Schelkunov M."/>
            <person name="Shtratnikova V."/>
            <person name="Makarenko M."/>
            <person name="Klepikova A."/>
            <person name="Omelchenko D."/>
            <person name="Novikova G."/>
            <person name="Obukhova E."/>
            <person name="Bogdanov V."/>
            <person name="Penin A."/>
            <person name="Logacheva M."/>
        </authorList>
    </citation>
    <scope>NUCLEOTIDE SEQUENCE</scope>
    <source>
        <strain evidence="11">Hsosn_3</strain>
        <tissue evidence="11">Leaf</tissue>
    </source>
</reference>
<evidence type="ECO:0000256" key="3">
    <source>
        <dbReference type="ARBA" id="ARBA00023015"/>
    </source>
</evidence>
<dbReference type="PANTHER" id="PTHR31839:SF2">
    <property type="entry name" value="DEHYDRATION-RESPONSIVE ELEMENT-BINDING PROTEIN 1D"/>
    <property type="match status" value="1"/>
</dbReference>
<comment type="subcellular location">
    <subcellularLocation>
        <location evidence="1">Nucleus</location>
    </subcellularLocation>
</comment>
<comment type="caution">
    <text evidence="11">The sequence shown here is derived from an EMBL/GenBank/DDBJ whole genome shotgun (WGS) entry which is preliminary data.</text>
</comment>
<feature type="region of interest" description="Disordered" evidence="9">
    <location>
        <begin position="1"/>
        <end position="20"/>
    </location>
</feature>
<dbReference type="GO" id="GO:0006952">
    <property type="term" value="P:defense response"/>
    <property type="evidence" value="ECO:0007669"/>
    <property type="project" value="UniProtKB-KW"/>
</dbReference>
<dbReference type="PROSITE" id="PS51032">
    <property type="entry name" value="AP2_ERF"/>
    <property type="match status" value="1"/>
</dbReference>
<keyword evidence="7" id="KW-0539">Nucleus</keyword>
<keyword evidence="3" id="KW-0805">Transcription regulation</keyword>
<comment type="similarity">
    <text evidence="8">Belongs to the AP2/ERF transcription factor family. ERF subfamily.</text>
</comment>
<keyword evidence="12" id="KW-1185">Reference proteome</keyword>
<dbReference type="InterPro" id="IPR001471">
    <property type="entry name" value="AP2/ERF_dom"/>
</dbReference>
<evidence type="ECO:0000256" key="6">
    <source>
        <dbReference type="ARBA" id="ARBA00023163"/>
    </source>
</evidence>
<evidence type="ECO:0000256" key="1">
    <source>
        <dbReference type="ARBA" id="ARBA00004123"/>
    </source>
</evidence>
<gene>
    <name evidence="11" type="ORF">POM88_011846</name>
</gene>
<dbReference type="SMART" id="SM00380">
    <property type="entry name" value="AP2"/>
    <property type="match status" value="1"/>
</dbReference>
<dbReference type="Proteomes" id="UP001237642">
    <property type="component" value="Unassembled WGS sequence"/>
</dbReference>
<dbReference type="PRINTS" id="PR00367">
    <property type="entry name" value="ETHRSPELEMNT"/>
</dbReference>
<dbReference type="PANTHER" id="PTHR31839">
    <property type="entry name" value="DEHYDRATION-RESPONSIVE ELEMENT-BINDING PROTEIN 1D"/>
    <property type="match status" value="1"/>
</dbReference>
<dbReference type="AlphaFoldDB" id="A0AAD8MWU8"/>
<proteinExistence type="inferred from homology"/>
<dbReference type="FunFam" id="3.30.730.10:FF:000001">
    <property type="entry name" value="Ethylene-responsive transcription factor 2"/>
    <property type="match status" value="1"/>
</dbReference>
<evidence type="ECO:0000313" key="11">
    <source>
        <dbReference type="EMBL" id="KAK1392790.1"/>
    </source>
</evidence>
<accession>A0AAD8MWU8</accession>
<dbReference type="EMBL" id="JAUIZM010000003">
    <property type="protein sequence ID" value="KAK1392790.1"/>
    <property type="molecule type" value="Genomic_DNA"/>
</dbReference>
<dbReference type="InterPro" id="IPR045277">
    <property type="entry name" value="DRE1A-I"/>
</dbReference>
<keyword evidence="2" id="KW-0611">Plant defense</keyword>
<dbReference type="Gene3D" id="3.30.730.10">
    <property type="entry name" value="AP2/ERF domain"/>
    <property type="match status" value="1"/>
</dbReference>
<reference evidence="11" key="2">
    <citation type="submission" date="2023-05" db="EMBL/GenBank/DDBJ databases">
        <authorList>
            <person name="Schelkunov M.I."/>
        </authorList>
    </citation>
    <scope>NUCLEOTIDE SEQUENCE</scope>
    <source>
        <strain evidence="11">Hsosn_3</strain>
        <tissue evidence="11">Leaf</tissue>
    </source>
</reference>
<dbReference type="SUPFAM" id="SSF54171">
    <property type="entry name" value="DNA-binding domain"/>
    <property type="match status" value="1"/>
</dbReference>
<protein>
    <submittedName>
        <fullName evidence="11">Dehydration-responsive element-binding protein 1D</fullName>
    </submittedName>
</protein>
<evidence type="ECO:0000256" key="5">
    <source>
        <dbReference type="ARBA" id="ARBA00023159"/>
    </source>
</evidence>
<dbReference type="InterPro" id="IPR016177">
    <property type="entry name" value="DNA-bd_dom_sf"/>
</dbReference>
<evidence type="ECO:0000313" key="12">
    <source>
        <dbReference type="Proteomes" id="UP001237642"/>
    </source>
</evidence>
<feature type="domain" description="AP2/ERF" evidence="10">
    <location>
        <begin position="84"/>
        <end position="141"/>
    </location>
</feature>
<evidence type="ECO:0000256" key="7">
    <source>
        <dbReference type="ARBA" id="ARBA00023242"/>
    </source>
</evidence>
<evidence type="ECO:0000256" key="8">
    <source>
        <dbReference type="ARBA" id="ARBA00024343"/>
    </source>
</evidence>
<evidence type="ECO:0000256" key="4">
    <source>
        <dbReference type="ARBA" id="ARBA00023125"/>
    </source>
</evidence>
<dbReference type="InterPro" id="IPR036955">
    <property type="entry name" value="AP2/ERF_dom_sf"/>
</dbReference>
<evidence type="ECO:0000256" key="9">
    <source>
        <dbReference type="SAM" id="MobiDB-lite"/>
    </source>
</evidence>
<dbReference type="GO" id="GO:0003677">
    <property type="term" value="F:DNA binding"/>
    <property type="evidence" value="ECO:0007669"/>
    <property type="project" value="UniProtKB-KW"/>
</dbReference>
<organism evidence="11 12">
    <name type="scientific">Heracleum sosnowskyi</name>
    <dbReference type="NCBI Taxonomy" id="360622"/>
    <lineage>
        <taxon>Eukaryota</taxon>
        <taxon>Viridiplantae</taxon>
        <taxon>Streptophyta</taxon>
        <taxon>Embryophyta</taxon>
        <taxon>Tracheophyta</taxon>
        <taxon>Spermatophyta</taxon>
        <taxon>Magnoliopsida</taxon>
        <taxon>eudicotyledons</taxon>
        <taxon>Gunneridae</taxon>
        <taxon>Pentapetalae</taxon>
        <taxon>asterids</taxon>
        <taxon>campanulids</taxon>
        <taxon>Apiales</taxon>
        <taxon>Apiaceae</taxon>
        <taxon>Apioideae</taxon>
        <taxon>apioid superclade</taxon>
        <taxon>Tordylieae</taxon>
        <taxon>Tordyliinae</taxon>
        <taxon>Heracleum</taxon>
    </lineage>
</organism>
<dbReference type="GO" id="GO:0003700">
    <property type="term" value="F:DNA-binding transcription factor activity"/>
    <property type="evidence" value="ECO:0007669"/>
    <property type="project" value="InterPro"/>
</dbReference>
<sequence length="247" mass="27293">MEQFFSFSDQPLSQYQSPSSLQISDSSCTKGIAGNCDGNGNSNSNSNGNDIDSQAHNSYEVLLASSTPKKPSGRKKFQETRHPVYRGIRRRNSGKWVCEVREPINNSRIWLGTYPTAEMAARANDVAAIALRGRNACLNFADSVWRLPTPASSDVIDIQKAAAKAAEAFRPPKNDNGTGTSQENTLGSQENAVFYMDEEMVFGMPDYINNMAQGMMLSPPHCVQIDECYGDDDMEDVTDLSLWDYSF</sequence>
<dbReference type="Pfam" id="PF00847">
    <property type="entry name" value="AP2"/>
    <property type="match status" value="1"/>
</dbReference>
<evidence type="ECO:0000256" key="2">
    <source>
        <dbReference type="ARBA" id="ARBA00022821"/>
    </source>
</evidence>
<name>A0AAD8MWU8_9APIA</name>
<dbReference type="GO" id="GO:0005634">
    <property type="term" value="C:nucleus"/>
    <property type="evidence" value="ECO:0007669"/>
    <property type="project" value="UniProtKB-SubCell"/>
</dbReference>
<keyword evidence="5" id="KW-0010">Activator</keyword>